<accession>H9ULG1</accession>
<organism evidence="9 10">
    <name type="scientific">Spirochaeta africana (strain ATCC 700263 / DSM 8902 / Z-7692)</name>
    <dbReference type="NCBI Taxonomy" id="889378"/>
    <lineage>
        <taxon>Bacteria</taxon>
        <taxon>Pseudomonadati</taxon>
        <taxon>Spirochaetota</taxon>
        <taxon>Spirochaetia</taxon>
        <taxon>Spirochaetales</taxon>
        <taxon>Spirochaetaceae</taxon>
        <taxon>Spirochaeta</taxon>
    </lineage>
</organism>
<proteinExistence type="inferred from homology"/>
<dbReference type="InterPro" id="IPR007208">
    <property type="entry name" value="MrpF/PhaF-like"/>
</dbReference>
<dbReference type="STRING" id="889378.Spiaf_2322"/>
<evidence type="ECO:0000256" key="7">
    <source>
        <dbReference type="ARBA" id="ARBA00023136"/>
    </source>
</evidence>
<evidence type="ECO:0000256" key="1">
    <source>
        <dbReference type="ARBA" id="ARBA00004651"/>
    </source>
</evidence>
<dbReference type="Pfam" id="PF04066">
    <property type="entry name" value="MrpF_PhaF"/>
    <property type="match status" value="1"/>
</dbReference>
<reference evidence="10" key="1">
    <citation type="journal article" date="2013" name="Stand. Genomic Sci.">
        <title>Complete genome sequence of the halophilic bacterium Spirochaeta africana type strain (Z-7692(T)) from the alkaline Lake Magadi in the East African Rift.</title>
        <authorList>
            <person name="Liolos K."/>
            <person name="Abt B."/>
            <person name="Scheuner C."/>
            <person name="Teshima H."/>
            <person name="Held B."/>
            <person name="Lapidus A."/>
            <person name="Nolan M."/>
            <person name="Lucas S."/>
            <person name="Deshpande S."/>
            <person name="Cheng J.F."/>
            <person name="Tapia R."/>
            <person name="Goodwin L.A."/>
            <person name="Pitluck S."/>
            <person name="Pagani I."/>
            <person name="Ivanova N."/>
            <person name="Mavromatis K."/>
            <person name="Mikhailova N."/>
            <person name="Huntemann M."/>
            <person name="Pati A."/>
            <person name="Chen A."/>
            <person name="Palaniappan K."/>
            <person name="Land M."/>
            <person name="Rohde M."/>
            <person name="Tindall B.J."/>
            <person name="Detter J.C."/>
            <person name="Goker M."/>
            <person name="Bristow J."/>
            <person name="Eisen J.A."/>
            <person name="Markowitz V."/>
            <person name="Hugenholtz P."/>
            <person name="Woyke T."/>
            <person name="Klenk H.P."/>
            <person name="Kyrpides N.C."/>
        </authorList>
    </citation>
    <scope>NUCLEOTIDE SEQUENCE</scope>
    <source>
        <strain evidence="10">ATCC 700263 / DSM 8902 / Z-7692</strain>
    </source>
</reference>
<keyword evidence="3" id="KW-0813">Transport</keyword>
<dbReference type="PATRIC" id="fig|889378.3.peg.2296"/>
<sequence length="83" mass="9228">MITWTITLLAAFSMLCLIRVLRGPTLLDRIAAADAIGLMMTVILVLLGVLLERTIFLDIAIVYGLLLFADLLVITKYLEQGRH</sequence>
<dbReference type="RefSeq" id="WP_014456336.1">
    <property type="nucleotide sequence ID" value="NC_017098.1"/>
</dbReference>
<name>H9ULG1_SPIAZ</name>
<evidence type="ECO:0000256" key="3">
    <source>
        <dbReference type="ARBA" id="ARBA00022448"/>
    </source>
</evidence>
<dbReference type="PANTHER" id="PTHR34702">
    <property type="entry name" value="NA(+)/H(+) ANTIPORTER SUBUNIT F1"/>
    <property type="match status" value="1"/>
</dbReference>
<protein>
    <submittedName>
        <fullName evidence="9">Multisubunit Na+/H+ antiporter, MnhF subunit</fullName>
    </submittedName>
</protein>
<dbReference type="PANTHER" id="PTHR34702:SF1">
    <property type="entry name" value="NA(+)_H(+) ANTIPORTER SUBUNIT F"/>
    <property type="match status" value="1"/>
</dbReference>
<dbReference type="OrthoDB" id="371352at2"/>
<keyword evidence="4" id="KW-1003">Cell membrane</keyword>
<keyword evidence="10" id="KW-1185">Reference proteome</keyword>
<dbReference type="GO" id="GO:0005886">
    <property type="term" value="C:plasma membrane"/>
    <property type="evidence" value="ECO:0007669"/>
    <property type="project" value="UniProtKB-SubCell"/>
</dbReference>
<evidence type="ECO:0000256" key="4">
    <source>
        <dbReference type="ARBA" id="ARBA00022475"/>
    </source>
</evidence>
<dbReference type="KEGG" id="sfc:Spiaf_2322"/>
<evidence type="ECO:0000256" key="2">
    <source>
        <dbReference type="ARBA" id="ARBA00009212"/>
    </source>
</evidence>
<evidence type="ECO:0000313" key="9">
    <source>
        <dbReference type="EMBL" id="AFG38354.1"/>
    </source>
</evidence>
<evidence type="ECO:0000313" key="10">
    <source>
        <dbReference type="Proteomes" id="UP000007383"/>
    </source>
</evidence>
<comment type="subcellular location">
    <subcellularLocation>
        <location evidence="1">Cell membrane</location>
        <topology evidence="1">Multi-pass membrane protein</topology>
    </subcellularLocation>
</comment>
<comment type="similarity">
    <text evidence="2">Belongs to the CPA3 antiporters (TC 2.A.63) subunit F family.</text>
</comment>
<keyword evidence="7 8" id="KW-0472">Membrane</keyword>
<gene>
    <name evidence="9" type="ordered locus">Spiaf_2322</name>
</gene>
<dbReference type="HOGENOM" id="CLU_125825_2_2_12"/>
<feature type="transmembrane region" description="Helical" evidence="8">
    <location>
        <begin position="32"/>
        <end position="51"/>
    </location>
</feature>
<evidence type="ECO:0000256" key="8">
    <source>
        <dbReference type="SAM" id="Phobius"/>
    </source>
</evidence>
<dbReference type="AlphaFoldDB" id="H9ULG1"/>
<keyword evidence="6 8" id="KW-1133">Transmembrane helix</keyword>
<keyword evidence="5 8" id="KW-0812">Transmembrane</keyword>
<evidence type="ECO:0000256" key="6">
    <source>
        <dbReference type="ARBA" id="ARBA00022989"/>
    </source>
</evidence>
<dbReference type="Proteomes" id="UP000007383">
    <property type="component" value="Chromosome"/>
</dbReference>
<dbReference type="eggNOG" id="COG2212">
    <property type="taxonomic scope" value="Bacteria"/>
</dbReference>
<feature type="transmembrane region" description="Helical" evidence="8">
    <location>
        <begin position="56"/>
        <end position="78"/>
    </location>
</feature>
<dbReference type="EMBL" id="CP003282">
    <property type="protein sequence ID" value="AFG38354.1"/>
    <property type="molecule type" value="Genomic_DNA"/>
</dbReference>
<evidence type="ECO:0000256" key="5">
    <source>
        <dbReference type="ARBA" id="ARBA00022692"/>
    </source>
</evidence>
<dbReference type="GO" id="GO:0015385">
    <property type="term" value="F:sodium:proton antiporter activity"/>
    <property type="evidence" value="ECO:0007669"/>
    <property type="project" value="TreeGrafter"/>
</dbReference>